<feature type="domain" description="Acetyl xylan esterase" evidence="2">
    <location>
        <begin position="116"/>
        <end position="285"/>
    </location>
</feature>
<accession>A0A5J5IF59</accession>
<evidence type="ECO:0000313" key="3">
    <source>
        <dbReference type="EMBL" id="KAA9038658.1"/>
    </source>
</evidence>
<sequence>MKKILKICVLSFAVLLLLNNDIDAQKDFDGIRGTQHWMMYSDAPNSLYRYIAGQAYQDIDRRNETVSKISSLSGWQQRQKWIQKTLQESVGNFPPKTPLNAKITKSFDEGDYRLENIVYESQPGYYVTAGLFIPMGVKEEAKIPAIIYCSGHTDKGYRGYQNIIINLVKKGFIVFAFDPIGQGERLQYYNAETNKSKFPWPSYEHSYAGAQLFVTGNNLARNFIWDGIRAVDYLLTRKEVDPKRIGITGRSGGGTQSAYIAAFDERIKAAAPENYITNFTRLFESMGPQDAEQNFLYQIKRGLDMADLLEVRAPKPLLMLTTSRDMFPIQGALETKKEVDRIYNAYGKPENFQMVMDDAPHASTKKNRESMYAFFERVFNHPGDSADLNVKPQSSEELQVTKTGQVCTALNSETAFSLNYKDAEREMHQLDINRKSMPQYLNVIVQSAKKLSGFTEPAPIENTIFAGRIQREGYVIEKYLVKGEGNYMIPYLLLKPNERGNKAVIYLNPDGKAADIAVGGEMEWFAQNGVTVLAPDIIGTGELGPGVFRGDSYIDSVSYNLWFAAMDIGRSIVGIQAGDVIKLTNIVKNDLHFKEIYGVAKNQMSPLLLHAAAFDKDIQKVALISPYSSYRSIVLNEHYDPHFIQSTVAGSIGVYDLPDLAGSLAPKKLLLTGVTDGDGNTGNSKDINRDLSVIKAAYKFKSEENKLQILPAIAGKELNDAFKNWLKNN</sequence>
<dbReference type="Proteomes" id="UP000326903">
    <property type="component" value="Unassembled WGS sequence"/>
</dbReference>
<dbReference type="PANTHER" id="PTHR22946:SF8">
    <property type="entry name" value="ACETYL XYLAN ESTERASE DOMAIN-CONTAINING PROTEIN"/>
    <property type="match status" value="1"/>
</dbReference>
<proteinExistence type="predicted"/>
<dbReference type="EMBL" id="VYQF01000003">
    <property type="protein sequence ID" value="KAA9038658.1"/>
    <property type="molecule type" value="Genomic_DNA"/>
</dbReference>
<dbReference type="AlphaFoldDB" id="A0A5J5IF59"/>
<name>A0A5J5IF59_9BACT</name>
<protein>
    <submittedName>
        <fullName evidence="3">Prolyl oligopeptidase family serine peptidase</fullName>
    </submittedName>
</protein>
<evidence type="ECO:0000256" key="1">
    <source>
        <dbReference type="SAM" id="SignalP"/>
    </source>
</evidence>
<dbReference type="RefSeq" id="WP_150415379.1">
    <property type="nucleotide sequence ID" value="NZ_VYQF01000003.1"/>
</dbReference>
<dbReference type="Pfam" id="PF05448">
    <property type="entry name" value="AXE1"/>
    <property type="match status" value="1"/>
</dbReference>
<dbReference type="SUPFAM" id="SSF53474">
    <property type="entry name" value="alpha/beta-Hydrolases"/>
    <property type="match status" value="2"/>
</dbReference>
<dbReference type="InterPro" id="IPR050261">
    <property type="entry name" value="FrsA_esterase"/>
</dbReference>
<comment type="caution">
    <text evidence="3">The sequence shown here is derived from an EMBL/GenBank/DDBJ whole genome shotgun (WGS) entry which is preliminary data.</text>
</comment>
<feature type="chain" id="PRO_5023919357" evidence="1">
    <location>
        <begin position="25"/>
        <end position="729"/>
    </location>
</feature>
<dbReference type="Gene3D" id="3.40.50.1820">
    <property type="entry name" value="alpha/beta hydrolase"/>
    <property type="match status" value="2"/>
</dbReference>
<reference evidence="3 4" key="1">
    <citation type="submission" date="2019-09" db="EMBL/GenBank/DDBJ databases">
        <title>Draft genome sequence of Ginsengibacter sp. BR5-29.</title>
        <authorList>
            <person name="Im W.-T."/>
        </authorList>
    </citation>
    <scope>NUCLEOTIDE SEQUENCE [LARGE SCALE GENOMIC DNA]</scope>
    <source>
        <strain evidence="3 4">BR5-29</strain>
    </source>
</reference>
<gene>
    <name evidence="3" type="ORF">FW778_14005</name>
</gene>
<keyword evidence="4" id="KW-1185">Reference proteome</keyword>
<dbReference type="PANTHER" id="PTHR22946">
    <property type="entry name" value="DIENELACTONE HYDROLASE DOMAIN-CONTAINING PROTEIN-RELATED"/>
    <property type="match status" value="1"/>
</dbReference>
<evidence type="ECO:0000259" key="2">
    <source>
        <dbReference type="Pfam" id="PF05448"/>
    </source>
</evidence>
<dbReference type="InterPro" id="IPR008391">
    <property type="entry name" value="AXE1_dom"/>
</dbReference>
<feature type="signal peptide" evidence="1">
    <location>
        <begin position="1"/>
        <end position="24"/>
    </location>
</feature>
<keyword evidence="1" id="KW-0732">Signal</keyword>
<evidence type="ECO:0000313" key="4">
    <source>
        <dbReference type="Proteomes" id="UP000326903"/>
    </source>
</evidence>
<organism evidence="3 4">
    <name type="scientific">Ginsengibacter hankyongi</name>
    <dbReference type="NCBI Taxonomy" id="2607284"/>
    <lineage>
        <taxon>Bacteria</taxon>
        <taxon>Pseudomonadati</taxon>
        <taxon>Bacteroidota</taxon>
        <taxon>Chitinophagia</taxon>
        <taxon>Chitinophagales</taxon>
        <taxon>Chitinophagaceae</taxon>
        <taxon>Ginsengibacter</taxon>
    </lineage>
</organism>
<dbReference type="InterPro" id="IPR029058">
    <property type="entry name" value="AB_hydrolase_fold"/>
</dbReference>